<evidence type="ECO:0000313" key="7">
    <source>
        <dbReference type="Proteomes" id="UP000789759"/>
    </source>
</evidence>
<organism evidence="6 7">
    <name type="scientific">Cetraspora pellucida</name>
    <dbReference type="NCBI Taxonomy" id="1433469"/>
    <lineage>
        <taxon>Eukaryota</taxon>
        <taxon>Fungi</taxon>
        <taxon>Fungi incertae sedis</taxon>
        <taxon>Mucoromycota</taxon>
        <taxon>Glomeromycotina</taxon>
        <taxon>Glomeromycetes</taxon>
        <taxon>Diversisporales</taxon>
        <taxon>Gigasporaceae</taxon>
        <taxon>Cetraspora</taxon>
    </lineage>
</organism>
<dbReference type="Gene3D" id="3.30.70.250">
    <property type="entry name" value="Malonyl-CoA ACP transacylase, ACP-binding"/>
    <property type="match status" value="1"/>
</dbReference>
<evidence type="ECO:0000256" key="4">
    <source>
        <dbReference type="ARBA" id="ARBA00048462"/>
    </source>
</evidence>
<dbReference type="InterPro" id="IPR016035">
    <property type="entry name" value="Acyl_Trfase/lysoPLipase"/>
</dbReference>
<dbReference type="GO" id="GO:0005739">
    <property type="term" value="C:mitochondrion"/>
    <property type="evidence" value="ECO:0007669"/>
    <property type="project" value="TreeGrafter"/>
</dbReference>
<dbReference type="Proteomes" id="UP000789759">
    <property type="component" value="Unassembled WGS sequence"/>
</dbReference>
<dbReference type="SUPFAM" id="SSF52151">
    <property type="entry name" value="FabD/lysophospholipase-like"/>
    <property type="match status" value="1"/>
</dbReference>
<dbReference type="InterPro" id="IPR004410">
    <property type="entry name" value="Malonyl_CoA-ACP_transAc_FabD"/>
</dbReference>
<dbReference type="GO" id="GO:0004314">
    <property type="term" value="F:[acyl-carrier-protein] S-malonyltransferase activity"/>
    <property type="evidence" value="ECO:0007669"/>
    <property type="project" value="UniProtKB-EC"/>
</dbReference>
<dbReference type="Gene3D" id="3.40.366.10">
    <property type="entry name" value="Malonyl-Coenzyme A Acyl Carrier Protein, domain 2"/>
    <property type="match status" value="1"/>
</dbReference>
<feature type="non-terminal residue" evidence="6">
    <location>
        <position position="1"/>
    </location>
</feature>
<evidence type="ECO:0000259" key="5">
    <source>
        <dbReference type="SMART" id="SM00827"/>
    </source>
</evidence>
<evidence type="ECO:0000256" key="3">
    <source>
        <dbReference type="ARBA" id="ARBA00023315"/>
    </source>
</evidence>
<evidence type="ECO:0000256" key="2">
    <source>
        <dbReference type="ARBA" id="ARBA00022679"/>
    </source>
</evidence>
<proteinExistence type="predicted"/>
<dbReference type="EC" id="2.3.1.39" evidence="1"/>
<evidence type="ECO:0000256" key="1">
    <source>
        <dbReference type="ARBA" id="ARBA00013258"/>
    </source>
</evidence>
<protein>
    <recommendedName>
        <fullName evidence="1">[acyl-carrier-protein] S-malonyltransferase</fullName>
        <ecNumber evidence="1">2.3.1.39</ecNumber>
    </recommendedName>
</protein>
<accession>A0A9N9I1R1</accession>
<dbReference type="NCBIfam" id="TIGR00128">
    <property type="entry name" value="fabD"/>
    <property type="match status" value="1"/>
</dbReference>
<feature type="non-terminal residue" evidence="6">
    <location>
        <position position="380"/>
    </location>
</feature>
<sequence>SVIVSRKIIQMFAIAFFRAHSRSFAFSSIRAVQIRTAMNRSGLEKSQCAILFPGQGAQYVGMGKDLYSEYPSARRVFEEADDVLGFKLTELMFEGHQKDLNQTQNAQPAILTTSIATLRVLESEYGFDVSSACTYALGHSLGEYTALVATQSLSLRDAVKLVRLRGEAMANTVSQLGVQTAMAALIVREENLTKLQASLDEICSSLPEGESVELANINSSFQAVISGTGKAVDYASRVLQSQHLAARALDLPVSAPFHCRLMQPAANVMQKAMSDIKFKQPIVDIISNVTANSIQSVSDIPSLLVRQVTATVQWHKSIRYCKENGIDNFILFGPARVLANLLKKEYPLDFVRPFATVADIQSYIDYLKIKQTNIIQSDIT</sequence>
<dbReference type="PANTHER" id="PTHR42681">
    <property type="entry name" value="MALONYL-COA-ACYL CARRIER PROTEIN TRANSACYLASE, MITOCHONDRIAL"/>
    <property type="match status" value="1"/>
</dbReference>
<gene>
    <name evidence="6" type="ORF">CPELLU_LOCUS12652</name>
</gene>
<reference evidence="6" key="1">
    <citation type="submission" date="2021-06" db="EMBL/GenBank/DDBJ databases">
        <authorList>
            <person name="Kallberg Y."/>
            <person name="Tangrot J."/>
            <person name="Rosling A."/>
        </authorList>
    </citation>
    <scope>NUCLEOTIDE SEQUENCE</scope>
    <source>
        <strain evidence="6">FL966</strain>
    </source>
</reference>
<dbReference type="AlphaFoldDB" id="A0A9N9I1R1"/>
<feature type="domain" description="Malonyl-CoA:ACP transacylase (MAT)" evidence="5">
    <location>
        <begin position="51"/>
        <end position="354"/>
    </location>
</feature>
<dbReference type="SUPFAM" id="SSF55048">
    <property type="entry name" value="Probable ACP-binding domain of malonyl-CoA ACP transacylase"/>
    <property type="match status" value="1"/>
</dbReference>
<dbReference type="PANTHER" id="PTHR42681:SF1">
    <property type="entry name" value="MALONYL-COA-ACYL CARRIER PROTEIN TRANSACYLASE, MITOCHONDRIAL"/>
    <property type="match status" value="1"/>
</dbReference>
<dbReference type="SMART" id="SM00827">
    <property type="entry name" value="PKS_AT"/>
    <property type="match status" value="1"/>
</dbReference>
<keyword evidence="3" id="KW-0012">Acyltransferase</keyword>
<dbReference type="EMBL" id="CAJVQA010012458">
    <property type="protein sequence ID" value="CAG8716783.1"/>
    <property type="molecule type" value="Genomic_DNA"/>
</dbReference>
<evidence type="ECO:0000313" key="6">
    <source>
        <dbReference type="EMBL" id="CAG8716783.1"/>
    </source>
</evidence>
<comment type="catalytic activity">
    <reaction evidence="4">
        <text>holo-[ACP] + malonyl-CoA = malonyl-[ACP] + CoA</text>
        <dbReference type="Rhea" id="RHEA:41792"/>
        <dbReference type="Rhea" id="RHEA-COMP:9623"/>
        <dbReference type="Rhea" id="RHEA-COMP:9685"/>
        <dbReference type="ChEBI" id="CHEBI:57287"/>
        <dbReference type="ChEBI" id="CHEBI:57384"/>
        <dbReference type="ChEBI" id="CHEBI:64479"/>
        <dbReference type="ChEBI" id="CHEBI:78449"/>
        <dbReference type="EC" id="2.3.1.39"/>
    </reaction>
</comment>
<dbReference type="InterPro" id="IPR050858">
    <property type="entry name" value="Mal-CoA-ACP_Trans/PKS_FabD"/>
</dbReference>
<dbReference type="OrthoDB" id="541883at2759"/>
<comment type="caution">
    <text evidence="6">The sequence shown here is derived from an EMBL/GenBank/DDBJ whole genome shotgun (WGS) entry which is preliminary data.</text>
</comment>
<dbReference type="GO" id="GO:0006633">
    <property type="term" value="P:fatty acid biosynthetic process"/>
    <property type="evidence" value="ECO:0007669"/>
    <property type="project" value="TreeGrafter"/>
</dbReference>
<name>A0A9N9I1R1_9GLOM</name>
<dbReference type="InterPro" id="IPR001227">
    <property type="entry name" value="Ac_transferase_dom_sf"/>
</dbReference>
<keyword evidence="2" id="KW-0808">Transferase</keyword>
<dbReference type="InterPro" id="IPR016036">
    <property type="entry name" value="Malonyl_transacylase_ACP-bd"/>
</dbReference>
<dbReference type="Pfam" id="PF00698">
    <property type="entry name" value="Acyl_transf_1"/>
    <property type="match status" value="1"/>
</dbReference>
<keyword evidence="7" id="KW-1185">Reference proteome</keyword>
<dbReference type="InterPro" id="IPR014043">
    <property type="entry name" value="Acyl_transferase_dom"/>
</dbReference>